<dbReference type="PANTHER" id="PTHR47396:SF1">
    <property type="entry name" value="ATP-DEPENDENT HELICASE IRC3-RELATED"/>
    <property type="match status" value="1"/>
</dbReference>
<gene>
    <name evidence="2" type="ORF">LCGC14_3038540</name>
</gene>
<dbReference type="EMBL" id="LAZR01063683">
    <property type="protein sequence ID" value="KKK59023.1"/>
    <property type="molecule type" value="Genomic_DNA"/>
</dbReference>
<dbReference type="AlphaFoldDB" id="A0A0F8WQV1"/>
<accession>A0A0F8WQV1</accession>
<feature type="non-terminal residue" evidence="2">
    <location>
        <position position="296"/>
    </location>
</feature>
<dbReference type="SMART" id="SM00487">
    <property type="entry name" value="DEXDc"/>
    <property type="match status" value="1"/>
</dbReference>
<dbReference type="InterPro" id="IPR050742">
    <property type="entry name" value="Helicase_Restrict-Modif_Enz"/>
</dbReference>
<feature type="domain" description="Helicase ATP-binding" evidence="1">
    <location>
        <begin position="28"/>
        <end position="182"/>
    </location>
</feature>
<sequence>MDYKNWFESRGLRTLDYQLDILENKLPQSLAENQKPTVLAACPSAGKTLMSIAFLESYLEDNPEHRVLVLTHGTTVLRDQYHRVLEESQPGFTFEEVIAGQDVRKSPAQVVVCLPHAFDGKRKCPRFDLLIVDEAHQLYFAEKRVKSVIRRVRPDKQILLTGTPSPFIRRNYPVIPVTVNKLLEEKMVEDLLVEVASSTYNFTNEDYNENYELKDEAQIRAVNTRTTLDHLLVQVVARLTSVIKQHPKLYSGLHNVTGWSASLKALRKTMFACRNQRQARQVARYFRDKGVDVALS</sequence>
<dbReference type="PANTHER" id="PTHR47396">
    <property type="entry name" value="TYPE I RESTRICTION ENZYME ECOKI R PROTEIN"/>
    <property type="match status" value="1"/>
</dbReference>
<dbReference type="GO" id="GO:0005829">
    <property type="term" value="C:cytosol"/>
    <property type="evidence" value="ECO:0007669"/>
    <property type="project" value="TreeGrafter"/>
</dbReference>
<protein>
    <recommendedName>
        <fullName evidence="1">Helicase ATP-binding domain-containing protein</fullName>
    </recommendedName>
</protein>
<dbReference type="InterPro" id="IPR006935">
    <property type="entry name" value="Helicase/UvrB_N"/>
</dbReference>
<dbReference type="PROSITE" id="PS51192">
    <property type="entry name" value="HELICASE_ATP_BIND_1"/>
    <property type="match status" value="1"/>
</dbReference>
<dbReference type="GO" id="GO:0016787">
    <property type="term" value="F:hydrolase activity"/>
    <property type="evidence" value="ECO:0007669"/>
    <property type="project" value="InterPro"/>
</dbReference>
<dbReference type="SUPFAM" id="SSF52540">
    <property type="entry name" value="P-loop containing nucleoside triphosphate hydrolases"/>
    <property type="match status" value="1"/>
</dbReference>
<comment type="caution">
    <text evidence="2">The sequence shown here is derived from an EMBL/GenBank/DDBJ whole genome shotgun (WGS) entry which is preliminary data.</text>
</comment>
<dbReference type="Pfam" id="PF04851">
    <property type="entry name" value="ResIII"/>
    <property type="match status" value="1"/>
</dbReference>
<dbReference type="GO" id="GO:0005524">
    <property type="term" value="F:ATP binding"/>
    <property type="evidence" value="ECO:0007669"/>
    <property type="project" value="InterPro"/>
</dbReference>
<dbReference type="GO" id="GO:0003677">
    <property type="term" value="F:DNA binding"/>
    <property type="evidence" value="ECO:0007669"/>
    <property type="project" value="InterPro"/>
</dbReference>
<evidence type="ECO:0000313" key="2">
    <source>
        <dbReference type="EMBL" id="KKK59023.1"/>
    </source>
</evidence>
<organism evidence="2">
    <name type="scientific">marine sediment metagenome</name>
    <dbReference type="NCBI Taxonomy" id="412755"/>
    <lineage>
        <taxon>unclassified sequences</taxon>
        <taxon>metagenomes</taxon>
        <taxon>ecological metagenomes</taxon>
    </lineage>
</organism>
<dbReference type="InterPro" id="IPR027417">
    <property type="entry name" value="P-loop_NTPase"/>
</dbReference>
<evidence type="ECO:0000259" key="1">
    <source>
        <dbReference type="PROSITE" id="PS51192"/>
    </source>
</evidence>
<reference evidence="2" key="1">
    <citation type="journal article" date="2015" name="Nature">
        <title>Complex archaea that bridge the gap between prokaryotes and eukaryotes.</title>
        <authorList>
            <person name="Spang A."/>
            <person name="Saw J.H."/>
            <person name="Jorgensen S.L."/>
            <person name="Zaremba-Niedzwiedzka K."/>
            <person name="Martijn J."/>
            <person name="Lind A.E."/>
            <person name="van Eijk R."/>
            <person name="Schleper C."/>
            <person name="Guy L."/>
            <person name="Ettema T.J."/>
        </authorList>
    </citation>
    <scope>NUCLEOTIDE SEQUENCE</scope>
</reference>
<dbReference type="Gene3D" id="3.40.50.300">
    <property type="entry name" value="P-loop containing nucleotide triphosphate hydrolases"/>
    <property type="match status" value="1"/>
</dbReference>
<dbReference type="InterPro" id="IPR014001">
    <property type="entry name" value="Helicase_ATP-bd"/>
</dbReference>
<proteinExistence type="predicted"/>
<name>A0A0F8WQV1_9ZZZZ</name>